<dbReference type="InterPro" id="IPR006656">
    <property type="entry name" value="Mopterin_OxRdtase"/>
</dbReference>
<dbReference type="OrthoDB" id="9803192at2"/>
<dbReference type="EMBL" id="WAIE01000007">
    <property type="protein sequence ID" value="KAB1440287.1"/>
    <property type="molecule type" value="Genomic_DNA"/>
</dbReference>
<keyword evidence="3" id="KW-0500">Molybdenum</keyword>
<keyword evidence="7" id="KW-0408">Iron</keyword>
<reference evidence="10 11" key="1">
    <citation type="journal article" date="2017" name="Int. J. Syst. Evol. Microbiol.">
        <title>Desulfovibrio senegalensis sp. nov., a mesophilic sulfate reducer isolated from marine sediment.</title>
        <authorList>
            <person name="Thioye A."/>
            <person name="Gam Z.B.A."/>
            <person name="Mbengue M."/>
            <person name="Cayol J.L."/>
            <person name="Joseph-Bartoli M."/>
            <person name="Toure-Kane C."/>
            <person name="Labat M."/>
        </authorList>
    </citation>
    <scope>NUCLEOTIDE SEQUENCE [LARGE SCALE GENOMIC DNA]</scope>
    <source>
        <strain evidence="10 11">DSM 101509</strain>
    </source>
</reference>
<dbReference type="Gene3D" id="2.40.40.20">
    <property type="match status" value="1"/>
</dbReference>
<dbReference type="GO" id="GO:0051536">
    <property type="term" value="F:iron-sulfur cluster binding"/>
    <property type="evidence" value="ECO:0007669"/>
    <property type="project" value="UniProtKB-KW"/>
</dbReference>
<name>A0A6N6MZQ3_9BACT</name>
<keyword evidence="8" id="KW-0411">Iron-sulfur</keyword>
<dbReference type="SUPFAM" id="SSF50692">
    <property type="entry name" value="ADC-like"/>
    <property type="match status" value="1"/>
</dbReference>
<dbReference type="SUPFAM" id="SSF53706">
    <property type="entry name" value="Formate dehydrogenase/DMSO reductase, domains 1-3"/>
    <property type="match status" value="1"/>
</dbReference>
<dbReference type="RefSeq" id="WP_151151728.1">
    <property type="nucleotide sequence ID" value="NZ_WAIE01000007.1"/>
</dbReference>
<dbReference type="PANTHER" id="PTHR43742">
    <property type="entry name" value="TRIMETHYLAMINE-N-OXIDE REDUCTASE"/>
    <property type="match status" value="1"/>
</dbReference>
<gene>
    <name evidence="10" type="ORF">F8A88_13630</name>
</gene>
<evidence type="ECO:0000256" key="7">
    <source>
        <dbReference type="ARBA" id="ARBA00023004"/>
    </source>
</evidence>
<dbReference type="Gene3D" id="3.40.50.740">
    <property type="match status" value="1"/>
</dbReference>
<dbReference type="GO" id="GO:0016491">
    <property type="term" value="F:oxidoreductase activity"/>
    <property type="evidence" value="ECO:0007669"/>
    <property type="project" value="InterPro"/>
</dbReference>
<feature type="domain" description="4Fe-4S Mo/W bis-MGD-type" evidence="9">
    <location>
        <begin position="50"/>
        <end position="106"/>
    </location>
</feature>
<keyword evidence="2" id="KW-0004">4Fe-4S</keyword>
<dbReference type="InterPro" id="IPR050612">
    <property type="entry name" value="Prok_Mopterin_Oxidored"/>
</dbReference>
<keyword evidence="6" id="KW-0560">Oxidoreductase</keyword>
<evidence type="ECO:0000256" key="2">
    <source>
        <dbReference type="ARBA" id="ARBA00022485"/>
    </source>
</evidence>
<dbReference type="InterPro" id="IPR053557">
    <property type="entry name" value="Molybdopterin-Qrc_component"/>
</dbReference>
<keyword evidence="5" id="KW-0732">Signal</keyword>
<evidence type="ECO:0000259" key="9">
    <source>
        <dbReference type="PROSITE" id="PS51669"/>
    </source>
</evidence>
<accession>A0A6N6MZQ3</accession>
<protein>
    <submittedName>
        <fullName evidence="10">Molybdopterin-dependent oxidoreductase</fullName>
    </submittedName>
</protein>
<evidence type="ECO:0000313" key="11">
    <source>
        <dbReference type="Proteomes" id="UP000438699"/>
    </source>
</evidence>
<evidence type="ECO:0000256" key="5">
    <source>
        <dbReference type="ARBA" id="ARBA00022729"/>
    </source>
</evidence>
<dbReference type="InterPro" id="IPR006963">
    <property type="entry name" value="Mopterin_OxRdtase_4Fe-4S_dom"/>
</dbReference>
<keyword evidence="11" id="KW-1185">Reference proteome</keyword>
<evidence type="ECO:0000256" key="6">
    <source>
        <dbReference type="ARBA" id="ARBA00023002"/>
    </source>
</evidence>
<dbReference type="Pfam" id="PF01568">
    <property type="entry name" value="Molydop_binding"/>
    <property type="match status" value="1"/>
</dbReference>
<dbReference type="InterPro" id="IPR009010">
    <property type="entry name" value="Asp_de-COase-like_dom_sf"/>
</dbReference>
<dbReference type="Gene3D" id="2.20.25.90">
    <property type="entry name" value="ADC-like domains"/>
    <property type="match status" value="1"/>
</dbReference>
<dbReference type="PANTHER" id="PTHR43742:SF9">
    <property type="entry name" value="TETRATHIONATE REDUCTASE SUBUNIT A"/>
    <property type="match status" value="1"/>
</dbReference>
<organism evidence="10 11">
    <name type="scientific">Pseudodesulfovibrio senegalensis</name>
    <dbReference type="NCBI Taxonomy" id="1721087"/>
    <lineage>
        <taxon>Bacteria</taxon>
        <taxon>Pseudomonadati</taxon>
        <taxon>Thermodesulfobacteriota</taxon>
        <taxon>Desulfovibrionia</taxon>
        <taxon>Desulfovibrionales</taxon>
        <taxon>Desulfovibrionaceae</taxon>
    </lineage>
</organism>
<sequence>MGFDRRTFIQLSVGGTVGILFTPVLWKALDDVSIWTQNWPWIPKLKYGALVDQPAVSKLCDSGCAVKVRKAAGSAFGTEGNEDNPLSKGGICPICANGVQVMRSPNRVKGPMKKVGDSFEPITWEDAKAMLADKLAAASGKVAFISGDQTGTANEVFSGFLAGLGSEDYLQMPCDMQAASRAFNGVMGGEGQVAYDLENADFVLLAGADAMESWGPTVATKKAFAASHPVGEKASAKYVFASPVQTHTASVVDAWVPVGEESMPAFLLGIAYHLIRAGKTVNAADFGAFSSMVMDAFAPAKVEAATGVKGAQTAALAKQLMAASTPVVVPGGTSVATATAAFAVNMLLGSLKSVSEFPKAVESGMTVAERMSNDLLGWVNKGAAPAVTMVYEANPVYSLPDDFKTGFLVSFATEWNETAAKADLVLPNAFTYERFDDMQNPYGFGRQTYTAGVPVCRPSLDVMASTDFILDLAASMGIELGFESFAEVIAAKAEVVGADFDEEAGGLFEGDAVGADVSALGASVLARAAAPARGAGAVVLAPYSQLIVGSQKVATTPNAPCVISNSVLMDKTIVAMMCGVTAKKLGVADGSKIKLSGGNGEAAALVKINEGVLPGAVAVPLGLGHTVGDEFSKGVGDNVYKILTVRSEAATGATVWTGSTVNVAKM</sequence>
<proteinExistence type="inferred from homology"/>
<dbReference type="Gene3D" id="3.40.228.10">
    <property type="entry name" value="Dimethylsulfoxide Reductase, domain 2"/>
    <property type="match status" value="1"/>
</dbReference>
<evidence type="ECO:0000256" key="4">
    <source>
        <dbReference type="ARBA" id="ARBA00022723"/>
    </source>
</evidence>
<evidence type="ECO:0000313" key="10">
    <source>
        <dbReference type="EMBL" id="KAB1440287.1"/>
    </source>
</evidence>
<comment type="similarity">
    <text evidence="1">Belongs to the prokaryotic molybdopterin-containing oxidoreductase family.</text>
</comment>
<dbReference type="GO" id="GO:0043546">
    <property type="term" value="F:molybdopterin cofactor binding"/>
    <property type="evidence" value="ECO:0007669"/>
    <property type="project" value="InterPro"/>
</dbReference>
<dbReference type="PROSITE" id="PS51669">
    <property type="entry name" value="4FE4S_MOW_BIS_MGD"/>
    <property type="match status" value="1"/>
</dbReference>
<dbReference type="GO" id="GO:0046872">
    <property type="term" value="F:metal ion binding"/>
    <property type="evidence" value="ECO:0007669"/>
    <property type="project" value="UniProtKB-KW"/>
</dbReference>
<evidence type="ECO:0000256" key="1">
    <source>
        <dbReference type="ARBA" id="ARBA00010312"/>
    </source>
</evidence>
<dbReference type="Pfam" id="PF00384">
    <property type="entry name" value="Molybdopterin"/>
    <property type="match status" value="1"/>
</dbReference>
<keyword evidence="4" id="KW-0479">Metal-binding</keyword>
<comment type="caution">
    <text evidence="10">The sequence shown here is derived from an EMBL/GenBank/DDBJ whole genome shotgun (WGS) entry which is preliminary data.</text>
</comment>
<dbReference type="Gene3D" id="3.30.2070.10">
    <property type="entry name" value="Formate dehydrogenase/DMSO reductase"/>
    <property type="match status" value="1"/>
</dbReference>
<dbReference type="NCBIfam" id="NF041783">
    <property type="entry name" value="mnquin_red_QrcB"/>
    <property type="match status" value="1"/>
</dbReference>
<dbReference type="InterPro" id="IPR006657">
    <property type="entry name" value="MoPterin_dinucl-bd_dom"/>
</dbReference>
<dbReference type="Proteomes" id="UP000438699">
    <property type="component" value="Unassembled WGS sequence"/>
</dbReference>
<dbReference type="AlphaFoldDB" id="A0A6N6MZQ3"/>
<evidence type="ECO:0000256" key="8">
    <source>
        <dbReference type="ARBA" id="ARBA00023014"/>
    </source>
</evidence>
<evidence type="ECO:0000256" key="3">
    <source>
        <dbReference type="ARBA" id="ARBA00022505"/>
    </source>
</evidence>